<feature type="domain" description="Microbial-type PARG catalytic" evidence="1">
    <location>
        <begin position="16"/>
        <end position="156"/>
    </location>
</feature>
<dbReference type="InterPro" id="IPR043472">
    <property type="entry name" value="Macro_dom-like"/>
</dbReference>
<reference evidence="2 3" key="1">
    <citation type="journal article" date="2015" name="Genome Announc.">
        <title>Expanding the biotechnology potential of lactobacilli through comparative genomics of 213 strains and associated genera.</title>
        <authorList>
            <person name="Sun Z."/>
            <person name="Harris H.M."/>
            <person name="McCann A."/>
            <person name="Guo C."/>
            <person name="Argimon S."/>
            <person name="Zhang W."/>
            <person name="Yang X."/>
            <person name="Jeffery I.B."/>
            <person name="Cooney J.C."/>
            <person name="Kagawa T.F."/>
            <person name="Liu W."/>
            <person name="Song Y."/>
            <person name="Salvetti E."/>
            <person name="Wrobel A."/>
            <person name="Rasinkangas P."/>
            <person name="Parkhill J."/>
            <person name="Rea M.C."/>
            <person name="O'Sullivan O."/>
            <person name="Ritari J."/>
            <person name="Douillard F.P."/>
            <person name="Paul Ross R."/>
            <person name="Yang R."/>
            <person name="Briner A.E."/>
            <person name="Felis G.E."/>
            <person name="de Vos W.M."/>
            <person name="Barrangou R."/>
            <person name="Klaenhammer T.R."/>
            <person name="Caufield P.W."/>
            <person name="Cui Y."/>
            <person name="Zhang H."/>
            <person name="O'Toole P.W."/>
        </authorList>
    </citation>
    <scope>NUCLEOTIDE SEQUENCE [LARGE SCALE GENOMIC DNA]</scope>
    <source>
        <strain evidence="2 3">DSM 20605</strain>
    </source>
</reference>
<evidence type="ECO:0000259" key="1">
    <source>
        <dbReference type="Pfam" id="PF10021"/>
    </source>
</evidence>
<dbReference type="AlphaFoldDB" id="A0A0R2C8B9"/>
<comment type="caution">
    <text evidence="2">The sequence shown here is derived from an EMBL/GenBank/DDBJ whole genome shotgun (WGS) entry which is preliminary data.</text>
</comment>
<evidence type="ECO:0000313" key="2">
    <source>
        <dbReference type="EMBL" id="KRM84553.1"/>
    </source>
</evidence>
<dbReference type="OrthoDB" id="9806181at2"/>
<evidence type="ECO:0000313" key="3">
    <source>
        <dbReference type="Proteomes" id="UP000051576"/>
    </source>
</evidence>
<dbReference type="PATRIC" id="fig|1133569.4.peg.2119"/>
<dbReference type="InterPro" id="IPR012664">
    <property type="entry name" value="CHP02452"/>
</dbReference>
<sequence>MMRDEKEIRQANKLVKLTQAEYRQIAHHTMNLYQVEMNGLQQKSQLVENRLLKQYQPLQSKKLKIIINHENVLQRIRLATDMSTKVGVLNFADPIEPGGEFRQGRDGQEQAICRNTFLYPELMQFRRKYYYYNQCHFNQGLYSQKMIVSEQVKVLHDESEKSYLKPARFVDFISISAPNLKLAVKESQQFETKRLQQDLQQRVIQLLRQFKVLRDEYLILGAFGCGQAGNDPEMVAQIFKTELTSPEFVNAFKEVYFSILDEHQKEIFASIFNQHRKIILNEA</sequence>
<dbReference type="PANTHER" id="PTHR35596:SF1">
    <property type="entry name" value="MICROBIAL-TYPE PARG CATALYTIC DOMAIN-CONTAINING PROTEIN"/>
    <property type="match status" value="1"/>
</dbReference>
<organism evidence="2 3">
    <name type="scientific">Liquorilactobacillus vini DSM 20605</name>
    <dbReference type="NCBI Taxonomy" id="1133569"/>
    <lineage>
        <taxon>Bacteria</taxon>
        <taxon>Bacillati</taxon>
        <taxon>Bacillota</taxon>
        <taxon>Bacilli</taxon>
        <taxon>Lactobacillales</taxon>
        <taxon>Lactobacillaceae</taxon>
        <taxon>Liquorilactobacillus</taxon>
    </lineage>
</organism>
<dbReference type="STRING" id="1133569.FD21_GL001963"/>
<dbReference type="SUPFAM" id="SSF52949">
    <property type="entry name" value="Macro domain-like"/>
    <property type="match status" value="1"/>
</dbReference>
<keyword evidence="3" id="KW-1185">Reference proteome</keyword>
<gene>
    <name evidence="2" type="ORF">FD21_GL001963</name>
</gene>
<dbReference type="Proteomes" id="UP000051576">
    <property type="component" value="Unassembled WGS sequence"/>
</dbReference>
<dbReference type="InterPro" id="IPR019261">
    <property type="entry name" value="PARG_cat_microbial"/>
</dbReference>
<dbReference type="NCBIfam" id="TIGR02452">
    <property type="entry name" value="TIGR02452 family protein"/>
    <property type="match status" value="1"/>
</dbReference>
<dbReference type="PIRSF" id="PIRSF014899">
    <property type="entry name" value="UCP014899"/>
    <property type="match status" value="1"/>
</dbReference>
<dbReference type="Pfam" id="PF10021">
    <property type="entry name" value="PARG_cat_microb"/>
    <property type="match status" value="1"/>
</dbReference>
<protein>
    <recommendedName>
        <fullName evidence="1">Microbial-type PARG catalytic domain-containing protein</fullName>
    </recommendedName>
</protein>
<accession>A0A0R2C8B9</accession>
<dbReference type="PANTHER" id="PTHR35596">
    <property type="entry name" value="DUF2263 DOMAIN-CONTAINING PROTEIN"/>
    <property type="match status" value="1"/>
</dbReference>
<proteinExistence type="predicted"/>
<dbReference type="eggNOG" id="COG4295">
    <property type="taxonomic scope" value="Bacteria"/>
</dbReference>
<dbReference type="Gene3D" id="3.40.220.10">
    <property type="entry name" value="Leucine Aminopeptidase, subunit E, domain 1"/>
    <property type="match status" value="1"/>
</dbReference>
<name>A0A0R2C8B9_9LACO</name>
<dbReference type="EMBL" id="AYYX01000075">
    <property type="protein sequence ID" value="KRM84553.1"/>
    <property type="molecule type" value="Genomic_DNA"/>
</dbReference>